<name>A0A6G2D8M3_STREE</name>
<dbReference type="InterPro" id="IPR016185">
    <property type="entry name" value="PreATP-grasp_dom_sf"/>
</dbReference>
<dbReference type="AlphaFoldDB" id="A0A6G2D8M3"/>
<organism evidence="3 4">
    <name type="scientific">Streptococcus pneumoniae</name>
    <dbReference type="NCBI Taxonomy" id="1313"/>
    <lineage>
        <taxon>Bacteria</taxon>
        <taxon>Bacillati</taxon>
        <taxon>Bacillota</taxon>
        <taxon>Bacilli</taxon>
        <taxon>Lactobacillales</taxon>
        <taxon>Streptococcaceae</taxon>
        <taxon>Streptococcus</taxon>
    </lineage>
</organism>
<evidence type="ECO:0000256" key="1">
    <source>
        <dbReference type="ARBA" id="ARBA00023211"/>
    </source>
</evidence>
<dbReference type="SUPFAM" id="SSF52440">
    <property type="entry name" value="PreATP-grasp domain"/>
    <property type="match status" value="1"/>
</dbReference>
<feature type="non-terminal residue" evidence="3">
    <location>
        <position position="23"/>
    </location>
</feature>
<dbReference type="Proteomes" id="UP000483094">
    <property type="component" value="Unassembled WGS sequence"/>
</dbReference>
<proteinExistence type="predicted"/>
<dbReference type="Pfam" id="PF00289">
    <property type="entry name" value="Biotin_carb_N"/>
    <property type="match status" value="1"/>
</dbReference>
<comment type="caution">
    <text evidence="3">The sequence shown here is derived from an EMBL/GenBank/DDBJ whole genome shotgun (WGS) entry which is preliminary data.</text>
</comment>
<reference evidence="3 4" key="1">
    <citation type="submission" date="2019-11" db="EMBL/GenBank/DDBJ databases">
        <title>Growth characteristics of pneumococcus vary with the chemical composition of the capsule and with environmental conditions.</title>
        <authorList>
            <person name="Tothpal A."/>
            <person name="Desobry K."/>
            <person name="Joshi S."/>
            <person name="Wyllie A.L."/>
            <person name="Weinberger D.M."/>
        </authorList>
    </citation>
    <scope>NUCLEOTIDE SEQUENCE [LARGE SCALE GENOMIC DNA]</scope>
    <source>
        <strain evidence="4">pnumococcus19F</strain>
    </source>
</reference>
<evidence type="ECO:0000313" key="4">
    <source>
        <dbReference type="Proteomes" id="UP000483094"/>
    </source>
</evidence>
<feature type="domain" description="Biotin carboxylase-like N-terminal" evidence="2">
    <location>
        <begin position="1"/>
        <end position="23"/>
    </location>
</feature>
<evidence type="ECO:0000259" key="2">
    <source>
        <dbReference type="Pfam" id="PF00289"/>
    </source>
</evidence>
<dbReference type="InterPro" id="IPR005481">
    <property type="entry name" value="BC-like_N"/>
</dbReference>
<accession>A0A6G2D8M3</accession>
<keyword evidence="1" id="KW-0464">Manganese</keyword>
<dbReference type="EMBL" id="WNHQ01000032">
    <property type="protein sequence ID" value="MTV72628.1"/>
    <property type="molecule type" value="Genomic_DNA"/>
</dbReference>
<sequence length="23" mass="2697">MFRKILIANRGEIAVRIIRAARE</sequence>
<evidence type="ECO:0000313" key="3">
    <source>
        <dbReference type="EMBL" id="MTV72628.1"/>
    </source>
</evidence>
<protein>
    <submittedName>
        <fullName evidence="3">Acetyl-CoA carboxylase</fullName>
    </submittedName>
</protein>
<gene>
    <name evidence="3" type="ORF">GM540_01035</name>
</gene>
<dbReference type="Gene3D" id="3.40.50.20">
    <property type="match status" value="1"/>
</dbReference>